<feature type="region of interest" description="Disordered" evidence="1">
    <location>
        <begin position="403"/>
        <end position="827"/>
    </location>
</feature>
<accession>A0AAD4PY07</accession>
<proteinExistence type="predicted"/>
<dbReference type="Proteomes" id="UP001201262">
    <property type="component" value="Unassembled WGS sequence"/>
</dbReference>
<feature type="compositionally biased region" description="Polar residues" evidence="1">
    <location>
        <begin position="791"/>
        <end position="826"/>
    </location>
</feature>
<feature type="compositionally biased region" description="Polar residues" evidence="1">
    <location>
        <begin position="755"/>
        <end position="770"/>
    </location>
</feature>
<dbReference type="EMBL" id="JAJTJA010000009">
    <property type="protein sequence ID" value="KAH8693894.1"/>
    <property type="molecule type" value="Genomic_DNA"/>
</dbReference>
<evidence type="ECO:0000256" key="1">
    <source>
        <dbReference type="SAM" id="MobiDB-lite"/>
    </source>
</evidence>
<dbReference type="AlphaFoldDB" id="A0AAD4PY07"/>
<organism evidence="3 4">
    <name type="scientific">Talaromyces proteolyticus</name>
    <dbReference type="NCBI Taxonomy" id="1131652"/>
    <lineage>
        <taxon>Eukaryota</taxon>
        <taxon>Fungi</taxon>
        <taxon>Dikarya</taxon>
        <taxon>Ascomycota</taxon>
        <taxon>Pezizomycotina</taxon>
        <taxon>Eurotiomycetes</taxon>
        <taxon>Eurotiomycetidae</taxon>
        <taxon>Eurotiales</taxon>
        <taxon>Trichocomaceae</taxon>
        <taxon>Talaromyces</taxon>
        <taxon>Talaromyces sect. Bacilispori</taxon>
    </lineage>
</organism>
<feature type="compositionally biased region" description="Pro residues" evidence="1">
    <location>
        <begin position="217"/>
        <end position="238"/>
    </location>
</feature>
<dbReference type="InterPro" id="IPR052981">
    <property type="entry name" value="Ingression_C2_domain"/>
</dbReference>
<dbReference type="PROSITE" id="PS50004">
    <property type="entry name" value="C2"/>
    <property type="match status" value="1"/>
</dbReference>
<keyword evidence="4" id="KW-1185">Reference proteome</keyword>
<feature type="compositionally biased region" description="Polar residues" evidence="1">
    <location>
        <begin position="251"/>
        <end position="272"/>
    </location>
</feature>
<evidence type="ECO:0000313" key="3">
    <source>
        <dbReference type="EMBL" id="KAH8693894.1"/>
    </source>
</evidence>
<feature type="compositionally biased region" description="Basic and acidic residues" evidence="1">
    <location>
        <begin position="648"/>
        <end position="665"/>
    </location>
</feature>
<dbReference type="SMART" id="SM00239">
    <property type="entry name" value="C2"/>
    <property type="match status" value="1"/>
</dbReference>
<evidence type="ECO:0000259" key="2">
    <source>
        <dbReference type="PROSITE" id="PS50004"/>
    </source>
</evidence>
<sequence>MASKPVKLPSPAGHTAGIYADMSVDGPQIGTLVVIFDRAKNLPNRKTIGKQNPYVAARLGKEAKKTETDMRGGQTPRWDQEIRFTVHESPDYFQLKISVFNDDKKTDLIGETWVDLHSLIIPGGSQSDSWHELKFKNKYAGDIRMEMTYYDTRPEDEAVIERRTVVPEKTLLKSSPVAPGGSSTLSGPRQFRPVKRRPLPEDPTGAPASRAPVVQEYPPPAPVNSMPPRPQDYGPPPSTSSRLPPEMHPSRVQSNSNDRYVSENNTGATQDQHAGPYYQSYQEPRHAYNDHRDYPPGDYNQQRQLSLPEPSNYPHDADSRDVDPRVDPHGGNSYDDYEQHSRHSPHQYSSTNTFDNGQYSVEPLSHPPGSRSSQAQSHVYPVTPQAGPVAEQNVVPVHAPTHVWQDRHRQSPLRHHVAAEERPTYAAMQPTVEDENDEGPPPPPPVHRSSASPAVQRPAASPTYKPYSQEYGSQNADPRDYKGPSAILPADQDIPLPIIKPTPQGGTRAFPEHPDSVPSSLIAGYVGTTTEVDTTGPGYPDYRVSRVPVSAPPQTDLGYANEVPQTQTALQPLRRSPAPAPAHAPMPNDESHIHRKSPSVSPSPRPLSYRKSISPRPPSRDNREVSSIPFSPDSFDSLNPRRSPSATRETRSRYETPEREMDNTKYTDTGMEDVPIIGDDGRVIDPSDHLPSETWAPEPEKKKKPEVIIRFKHNPQNASYSARSSPREYYHSNPTTPESTNRHTVRPWGNHKASPGQQSRQAYDHSVPTTYTPPRPGSGSRDYDRNEPYSHQRNHSTPVTYNTPSRHRSVSPNPSPQGSPLYSYGNSGPPIPAKVPIATPVSNNYHGSGMDALSQEIQSIDIGSGVYEPSRAVRKYAPRVPVTTSGGYR</sequence>
<evidence type="ECO:0000313" key="4">
    <source>
        <dbReference type="Proteomes" id="UP001201262"/>
    </source>
</evidence>
<feature type="compositionally biased region" description="Polar residues" evidence="1">
    <location>
        <begin position="346"/>
        <end position="359"/>
    </location>
</feature>
<feature type="compositionally biased region" description="Low complexity" evidence="1">
    <location>
        <begin position="626"/>
        <end position="637"/>
    </location>
</feature>
<dbReference type="PANTHER" id="PTHR47052">
    <property type="entry name" value="CONSERVED SERINE PROLINE-RICH PROTEIN (AFU_ORTHOLOGUE AFUA_2G01790)"/>
    <property type="match status" value="1"/>
</dbReference>
<feature type="compositionally biased region" description="Polar residues" evidence="1">
    <location>
        <begin position="714"/>
        <end position="724"/>
    </location>
</feature>
<feature type="compositionally biased region" description="Basic and acidic residues" evidence="1">
    <location>
        <begin position="698"/>
        <end position="709"/>
    </location>
</feature>
<reference evidence="3" key="1">
    <citation type="submission" date="2021-12" db="EMBL/GenBank/DDBJ databases">
        <title>Convergent genome expansion in fungi linked to evolution of root-endophyte symbiosis.</title>
        <authorList>
            <consortium name="DOE Joint Genome Institute"/>
            <person name="Ke Y.-H."/>
            <person name="Bonito G."/>
            <person name="Liao H.-L."/>
            <person name="Looney B."/>
            <person name="Rojas-Flechas A."/>
            <person name="Nash J."/>
            <person name="Hameed K."/>
            <person name="Schadt C."/>
            <person name="Martin F."/>
            <person name="Crous P.W."/>
            <person name="Miettinen O."/>
            <person name="Magnuson J.K."/>
            <person name="Labbe J."/>
            <person name="Jacobson D."/>
            <person name="Doktycz M.J."/>
            <person name="Veneault-Fourrey C."/>
            <person name="Kuo A."/>
            <person name="Mondo S."/>
            <person name="Calhoun S."/>
            <person name="Riley R."/>
            <person name="Ohm R."/>
            <person name="LaButti K."/>
            <person name="Andreopoulos B."/>
            <person name="Pangilinan J."/>
            <person name="Nolan M."/>
            <person name="Tritt A."/>
            <person name="Clum A."/>
            <person name="Lipzen A."/>
            <person name="Daum C."/>
            <person name="Barry K."/>
            <person name="Grigoriev I.V."/>
            <person name="Vilgalys R."/>
        </authorList>
    </citation>
    <scope>NUCLEOTIDE SEQUENCE</scope>
    <source>
        <strain evidence="3">PMI_201</strain>
    </source>
</reference>
<feature type="compositionally biased region" description="Basic and acidic residues" evidence="1">
    <location>
        <begin position="283"/>
        <end position="295"/>
    </location>
</feature>
<protein>
    <recommendedName>
        <fullName evidence="2">C2 domain-containing protein</fullName>
    </recommendedName>
</protein>
<dbReference type="GeneID" id="70243492"/>
<feature type="compositionally biased region" description="Basic and acidic residues" evidence="1">
    <location>
        <begin position="315"/>
        <end position="328"/>
    </location>
</feature>
<comment type="caution">
    <text evidence="3">The sequence shown here is derived from an EMBL/GenBank/DDBJ whole genome shotgun (WGS) entry which is preliminary data.</text>
</comment>
<dbReference type="Pfam" id="PF00168">
    <property type="entry name" value="C2"/>
    <property type="match status" value="1"/>
</dbReference>
<dbReference type="PANTHER" id="PTHR47052:SF3">
    <property type="entry name" value="INGRESSION PROTEIN 1"/>
    <property type="match status" value="1"/>
</dbReference>
<dbReference type="Gene3D" id="2.60.40.150">
    <property type="entry name" value="C2 domain"/>
    <property type="match status" value="1"/>
</dbReference>
<feature type="region of interest" description="Disordered" evidence="1">
    <location>
        <begin position="170"/>
        <end position="384"/>
    </location>
</feature>
<dbReference type="InterPro" id="IPR000008">
    <property type="entry name" value="C2_dom"/>
</dbReference>
<dbReference type="InterPro" id="IPR035892">
    <property type="entry name" value="C2_domain_sf"/>
</dbReference>
<dbReference type="RefSeq" id="XP_046069564.1">
    <property type="nucleotide sequence ID" value="XM_046213205.1"/>
</dbReference>
<feature type="domain" description="C2" evidence="2">
    <location>
        <begin position="10"/>
        <end position="131"/>
    </location>
</feature>
<feature type="compositionally biased region" description="Basic and acidic residues" evidence="1">
    <location>
        <begin position="679"/>
        <end position="691"/>
    </location>
</feature>
<gene>
    <name evidence="3" type="ORF">BGW36DRAFT_345754</name>
</gene>
<feature type="compositionally biased region" description="Basic and acidic residues" evidence="1">
    <location>
        <begin position="781"/>
        <end position="790"/>
    </location>
</feature>
<name>A0AAD4PY07_9EURO</name>
<dbReference type="SUPFAM" id="SSF49562">
    <property type="entry name" value="C2 domain (Calcium/lipid-binding domain, CaLB)"/>
    <property type="match status" value="1"/>
</dbReference>